<gene>
    <name evidence="2" type="ORF">QVD17_20013</name>
</gene>
<accession>A0AAD8KKV5</accession>
<name>A0AAD8KKV5_TARER</name>
<feature type="domain" description="Reverse transcriptase zinc-binding" evidence="1">
    <location>
        <begin position="477"/>
        <end position="540"/>
    </location>
</feature>
<dbReference type="EMBL" id="JAUHHV010000005">
    <property type="protein sequence ID" value="KAK1424678.1"/>
    <property type="molecule type" value="Genomic_DNA"/>
</dbReference>
<evidence type="ECO:0000313" key="2">
    <source>
        <dbReference type="EMBL" id="KAK1424678.1"/>
    </source>
</evidence>
<keyword evidence="3" id="KW-1185">Reference proteome</keyword>
<proteinExistence type="predicted"/>
<dbReference type="PANTHER" id="PTHR33116">
    <property type="entry name" value="REVERSE TRANSCRIPTASE ZINC-BINDING DOMAIN-CONTAINING PROTEIN-RELATED-RELATED"/>
    <property type="match status" value="1"/>
</dbReference>
<organism evidence="2 3">
    <name type="scientific">Tagetes erecta</name>
    <name type="common">African marigold</name>
    <dbReference type="NCBI Taxonomy" id="13708"/>
    <lineage>
        <taxon>Eukaryota</taxon>
        <taxon>Viridiplantae</taxon>
        <taxon>Streptophyta</taxon>
        <taxon>Embryophyta</taxon>
        <taxon>Tracheophyta</taxon>
        <taxon>Spermatophyta</taxon>
        <taxon>Magnoliopsida</taxon>
        <taxon>eudicotyledons</taxon>
        <taxon>Gunneridae</taxon>
        <taxon>Pentapetalae</taxon>
        <taxon>asterids</taxon>
        <taxon>campanulids</taxon>
        <taxon>Asterales</taxon>
        <taxon>Asteraceae</taxon>
        <taxon>Asteroideae</taxon>
        <taxon>Heliantheae alliance</taxon>
        <taxon>Tageteae</taxon>
        <taxon>Tagetes</taxon>
    </lineage>
</organism>
<protein>
    <recommendedName>
        <fullName evidence="1">Reverse transcriptase zinc-binding domain-containing protein</fullName>
    </recommendedName>
</protein>
<sequence length="634" mass="72419">MEYTTRMDLKQKARVKWAVEGDENSKFFHDTVNNNRAYSRINGLCIGGVWQEDPYTIKDHIANHFKCRFQENMEFRPIFSNALHVTMKSACDMGIFNGFKLPNDGPCISHFFYADDAIFLGEASGENMANLARILRCFHLASGLKVSFKKSMLYGIGIGATEMDVLARRLHCKSGKFPFIYLGVSVGSNMGLVRNWKVVIEKVEKRMSRWKENALSKGGRIILNKAVLGAVPMYYLSIYRAPLQVINALERIRRRFFWGSSDKEKISWVAWQHVMAPKEIGGVGIGSIKAANLALLAKWLWRFKAKPKAYWAIVVEAIHRSNRKWPTFPLKKGIGGAWQGVIKAASDLNDVGLNVMEVLHSKVGVGASTSFWYDNWMDGGLLKDRFPTLFDLAKNKHSKVDEMTTQIGGGVNINWKWKVNSLEQEALDQMKVCSTMVANYIFIGTNDVWRWDGGEFQVKQVRRKVELGMFDEIENGIPWTNLVPLKVNFFAWCAGLGRIATKDNLAKRGVVIDTLCGECQHMVESVNHVLLRCTKAGEVWSKIVGWCKVPNTIFLSVKEILQAHISWQMEDRRRLQIHAVLLTTLWCLWKARNDHIFAGKKKSADDIVGEIKVLSFLWISNRDRKCKLEWMYWC</sequence>
<dbReference type="Proteomes" id="UP001229421">
    <property type="component" value="Unassembled WGS sequence"/>
</dbReference>
<evidence type="ECO:0000259" key="1">
    <source>
        <dbReference type="Pfam" id="PF13966"/>
    </source>
</evidence>
<dbReference type="AlphaFoldDB" id="A0AAD8KKV5"/>
<dbReference type="PANTHER" id="PTHR33116:SF79">
    <property type="entry name" value="REVERSE TRANSCRIPTASE DOMAIN, ZINC FINGER, CCHC-TYPE-RELATED"/>
    <property type="match status" value="1"/>
</dbReference>
<reference evidence="2" key="1">
    <citation type="journal article" date="2023" name="bioRxiv">
        <title>Improved chromosome-level genome assembly for marigold (Tagetes erecta).</title>
        <authorList>
            <person name="Jiang F."/>
            <person name="Yuan L."/>
            <person name="Wang S."/>
            <person name="Wang H."/>
            <person name="Xu D."/>
            <person name="Wang A."/>
            <person name="Fan W."/>
        </authorList>
    </citation>
    <scope>NUCLEOTIDE SEQUENCE</scope>
    <source>
        <strain evidence="2">WSJ</strain>
        <tissue evidence="2">Leaf</tissue>
    </source>
</reference>
<dbReference type="InterPro" id="IPR026960">
    <property type="entry name" value="RVT-Znf"/>
</dbReference>
<evidence type="ECO:0000313" key="3">
    <source>
        <dbReference type="Proteomes" id="UP001229421"/>
    </source>
</evidence>
<comment type="caution">
    <text evidence="2">The sequence shown here is derived from an EMBL/GenBank/DDBJ whole genome shotgun (WGS) entry which is preliminary data.</text>
</comment>
<dbReference type="Pfam" id="PF13966">
    <property type="entry name" value="zf-RVT"/>
    <property type="match status" value="1"/>
</dbReference>